<name>A0AAV1CTN2_OLDCO</name>
<dbReference type="SMART" id="SM00360">
    <property type="entry name" value="RRM"/>
    <property type="match status" value="1"/>
</dbReference>
<dbReference type="PROSITE" id="PS50102">
    <property type="entry name" value="RRM"/>
    <property type="match status" value="1"/>
</dbReference>
<evidence type="ECO:0000256" key="4">
    <source>
        <dbReference type="PROSITE-ProRule" id="PRU00176"/>
    </source>
</evidence>
<feature type="region of interest" description="Disordered" evidence="5">
    <location>
        <begin position="606"/>
        <end position="639"/>
    </location>
</feature>
<evidence type="ECO:0000256" key="1">
    <source>
        <dbReference type="ARBA" id="ARBA00004604"/>
    </source>
</evidence>
<keyword evidence="3" id="KW-0539">Nucleus</keyword>
<gene>
    <name evidence="7" type="ORF">OLC1_LOCUS9073</name>
</gene>
<evidence type="ECO:0000313" key="7">
    <source>
        <dbReference type="EMBL" id="CAI9098974.1"/>
    </source>
</evidence>
<dbReference type="GO" id="GO:0003723">
    <property type="term" value="F:RNA binding"/>
    <property type="evidence" value="ECO:0007669"/>
    <property type="project" value="UniProtKB-UniRule"/>
</dbReference>
<evidence type="ECO:0000259" key="6">
    <source>
        <dbReference type="PROSITE" id="PS50102"/>
    </source>
</evidence>
<feature type="compositionally biased region" description="Polar residues" evidence="5">
    <location>
        <begin position="617"/>
        <end position="629"/>
    </location>
</feature>
<feature type="region of interest" description="Disordered" evidence="5">
    <location>
        <begin position="312"/>
        <end position="336"/>
    </location>
</feature>
<feature type="domain" description="RRM" evidence="6">
    <location>
        <begin position="24"/>
        <end position="102"/>
    </location>
</feature>
<dbReference type="Proteomes" id="UP001161247">
    <property type="component" value="Chromosome 3"/>
</dbReference>
<dbReference type="AlphaFoldDB" id="A0AAV1CTN2"/>
<dbReference type="EMBL" id="OX459120">
    <property type="protein sequence ID" value="CAI9098974.1"/>
    <property type="molecule type" value="Genomic_DNA"/>
</dbReference>
<evidence type="ECO:0000256" key="3">
    <source>
        <dbReference type="ARBA" id="ARBA00023242"/>
    </source>
</evidence>
<keyword evidence="8" id="KW-1185">Reference proteome</keyword>
<organism evidence="7 8">
    <name type="scientific">Oldenlandia corymbosa var. corymbosa</name>
    <dbReference type="NCBI Taxonomy" id="529605"/>
    <lineage>
        <taxon>Eukaryota</taxon>
        <taxon>Viridiplantae</taxon>
        <taxon>Streptophyta</taxon>
        <taxon>Embryophyta</taxon>
        <taxon>Tracheophyta</taxon>
        <taxon>Spermatophyta</taxon>
        <taxon>Magnoliopsida</taxon>
        <taxon>eudicotyledons</taxon>
        <taxon>Gunneridae</taxon>
        <taxon>Pentapetalae</taxon>
        <taxon>asterids</taxon>
        <taxon>lamiids</taxon>
        <taxon>Gentianales</taxon>
        <taxon>Rubiaceae</taxon>
        <taxon>Rubioideae</taxon>
        <taxon>Spermacoceae</taxon>
        <taxon>Hedyotis-Oldenlandia complex</taxon>
        <taxon>Oldenlandia</taxon>
    </lineage>
</organism>
<dbReference type="InterPro" id="IPR012677">
    <property type="entry name" value="Nucleotide-bd_a/b_plait_sf"/>
</dbReference>
<dbReference type="Pfam" id="PF00076">
    <property type="entry name" value="RRM_1"/>
    <property type="match status" value="1"/>
</dbReference>
<evidence type="ECO:0000256" key="5">
    <source>
        <dbReference type="SAM" id="MobiDB-lite"/>
    </source>
</evidence>
<dbReference type="PANTHER" id="PTHR23099:SF0">
    <property type="entry name" value="GERM CELL NUCLEAR ACIDIC PROTEIN"/>
    <property type="match status" value="1"/>
</dbReference>
<reference evidence="7" key="1">
    <citation type="submission" date="2023-03" db="EMBL/GenBank/DDBJ databases">
        <authorList>
            <person name="Julca I."/>
        </authorList>
    </citation>
    <scope>NUCLEOTIDE SEQUENCE</scope>
</reference>
<keyword evidence="2 4" id="KW-0694">RNA-binding</keyword>
<feature type="region of interest" description="Disordered" evidence="5">
    <location>
        <begin position="401"/>
        <end position="430"/>
    </location>
</feature>
<dbReference type="GO" id="GO:0005730">
    <property type="term" value="C:nucleolus"/>
    <property type="evidence" value="ECO:0007669"/>
    <property type="project" value="UniProtKB-SubCell"/>
</dbReference>
<comment type="subcellular location">
    <subcellularLocation>
        <location evidence="1">Nucleus</location>
        <location evidence="1">Nucleolus</location>
    </subcellularLocation>
</comment>
<dbReference type="InterPro" id="IPR034138">
    <property type="entry name" value="NOP8_RRM"/>
</dbReference>
<dbReference type="Gene3D" id="3.30.70.330">
    <property type="match status" value="1"/>
</dbReference>
<evidence type="ECO:0000313" key="8">
    <source>
        <dbReference type="Proteomes" id="UP001161247"/>
    </source>
</evidence>
<dbReference type="CDD" id="cd12226">
    <property type="entry name" value="RRM_NOL8"/>
    <property type="match status" value="1"/>
</dbReference>
<dbReference type="SUPFAM" id="SSF54928">
    <property type="entry name" value="RNA-binding domain, RBD"/>
    <property type="match status" value="1"/>
</dbReference>
<dbReference type="InterPro" id="IPR035979">
    <property type="entry name" value="RBD_domain_sf"/>
</dbReference>
<dbReference type="PANTHER" id="PTHR23099">
    <property type="entry name" value="TRANSCRIPTIONAL REGULATOR"/>
    <property type="match status" value="1"/>
</dbReference>
<sequence length="639" mass="69914">MEPEVEHGGGGIDGGAPTSESGVLRIYVGGLGENVTVDDLKKTFSSPQLGAVKSVEVVRTKGRSFAYLDFCPSSDKGLAKLFSTYNGCKWKGGKLRLEKAKEHYKLRLKREWEEDAELATISNKCVDGAVESISPPEKLVKGHNSDDLQLRIFFPKLRKVKPVPFKGTGRHKYSFQRVYVPAAPKHFCDCDEHSVPSDVDRRSYNQENEGGGMKEEELNMMEAVMNKLFQHEKVSETASSDIKIATDSQTLTNSNADLLVDEEADETSDDDNLVINIVGRSDNKITTGLGQKTIATLGELQASQLEPLRKKRGIQGEKTVQSKKKSRAALDGESEGTGEVCVTERKDNSCDTSAVLETDSGIQSVKPASEVLHSSHDSLPAKRFSWRDLVSGKDDGCFRISHVIPSSLPGSDKQRKPDDSDMSNQENQRINISKDVVNKSFEGIPQVAIAEASSAEKSMPTIQKFSWKHLLDGSGETSSFSISQIVPTNNLEKQEVVEVKDSGSSALLNSSRQHEVELNPGEANLDSLNPINMVEGGISGEEARTPQLRKRQQTPAKLTSQRGNGAAEIFSFKRSNDSLKEWKMAKAALSGSHKKKGVRLQTEKAQVLQGSHDIDSLSRNPSLRCTSMNIADPLEAGPE</sequence>
<dbReference type="InterPro" id="IPR000504">
    <property type="entry name" value="RRM_dom"/>
</dbReference>
<evidence type="ECO:0000256" key="2">
    <source>
        <dbReference type="ARBA" id="ARBA00022884"/>
    </source>
</evidence>
<proteinExistence type="predicted"/>
<accession>A0AAV1CTN2</accession>
<protein>
    <submittedName>
        <fullName evidence="7">OLC1v1035715C1</fullName>
    </submittedName>
</protein>